<organism evidence="1">
    <name type="scientific">Caldithrix abyssi</name>
    <dbReference type="NCBI Taxonomy" id="187145"/>
    <lineage>
        <taxon>Bacteria</taxon>
        <taxon>Pseudomonadati</taxon>
        <taxon>Calditrichota</taxon>
        <taxon>Calditrichia</taxon>
        <taxon>Calditrichales</taxon>
        <taxon>Calditrichaceae</taxon>
        <taxon>Caldithrix</taxon>
    </lineage>
</organism>
<accession>A0A7V1LK57</accession>
<gene>
    <name evidence="1" type="ORF">ENJ10_02335</name>
</gene>
<name>A0A7V1LK57_CALAY</name>
<proteinExistence type="predicted"/>
<sequence>MSMFDELTVEEQKNTFKLRRNRHSSSIIKSKDIQIKSTKVINPFENSHIPANKGKITPLTESGEVIGFIYQCSCGEIAKVIFDYDESLE</sequence>
<dbReference type="EMBL" id="DRLD01000066">
    <property type="protein sequence ID" value="HED09501.1"/>
    <property type="molecule type" value="Genomic_DNA"/>
</dbReference>
<protein>
    <submittedName>
        <fullName evidence="1">Uncharacterized protein</fullName>
    </submittedName>
</protein>
<reference evidence="1" key="1">
    <citation type="journal article" date="2020" name="mSystems">
        <title>Genome- and Community-Level Interaction Insights into Carbon Utilization and Element Cycling Functions of Hydrothermarchaeota in Hydrothermal Sediment.</title>
        <authorList>
            <person name="Zhou Z."/>
            <person name="Liu Y."/>
            <person name="Xu W."/>
            <person name="Pan J."/>
            <person name="Luo Z.H."/>
            <person name="Li M."/>
        </authorList>
    </citation>
    <scope>NUCLEOTIDE SEQUENCE [LARGE SCALE GENOMIC DNA]</scope>
    <source>
        <strain evidence="1">HyVt-456</strain>
    </source>
</reference>
<evidence type="ECO:0000313" key="1">
    <source>
        <dbReference type="EMBL" id="HED09501.1"/>
    </source>
</evidence>
<dbReference type="AlphaFoldDB" id="A0A7V1LK57"/>
<comment type="caution">
    <text evidence="1">The sequence shown here is derived from an EMBL/GenBank/DDBJ whole genome shotgun (WGS) entry which is preliminary data.</text>
</comment>
<dbReference type="Proteomes" id="UP000886005">
    <property type="component" value="Unassembled WGS sequence"/>
</dbReference>